<keyword evidence="1" id="KW-0472">Membrane</keyword>
<comment type="caution">
    <text evidence="2">The sequence shown here is derived from an EMBL/GenBank/DDBJ whole genome shotgun (WGS) entry which is preliminary data.</text>
</comment>
<feature type="transmembrane region" description="Helical" evidence="1">
    <location>
        <begin position="20"/>
        <end position="44"/>
    </location>
</feature>
<evidence type="ECO:0008006" key="4">
    <source>
        <dbReference type="Google" id="ProtNLM"/>
    </source>
</evidence>
<dbReference type="PANTHER" id="PTHR36694">
    <property type="entry name" value="PASIFLORA 1, ISOFORM A-RELATED"/>
    <property type="match status" value="1"/>
</dbReference>
<evidence type="ECO:0000313" key="2">
    <source>
        <dbReference type="EMBL" id="CAG7732031.1"/>
    </source>
</evidence>
<evidence type="ECO:0000256" key="1">
    <source>
        <dbReference type="SAM" id="Phobius"/>
    </source>
</evidence>
<sequence>MSCLRMHTCCFCLNTARGSIAAAISSIAAGLTTFIFIILGLVYWDEFSEAVRKSYHEKINFSKDSVDFILKVIWWGNIFTLIVILLYVFLCILMIIGVKTEQYKHMIPWITSTCLIIPFFSISFIIQLIFGIVGISWAVIVPALVVLLWCAFWLYGLFCAISHYRVLKGDIHRPVSTLWKR</sequence>
<organism evidence="2 3">
    <name type="scientific">Allacma fusca</name>
    <dbReference type="NCBI Taxonomy" id="39272"/>
    <lineage>
        <taxon>Eukaryota</taxon>
        <taxon>Metazoa</taxon>
        <taxon>Ecdysozoa</taxon>
        <taxon>Arthropoda</taxon>
        <taxon>Hexapoda</taxon>
        <taxon>Collembola</taxon>
        <taxon>Symphypleona</taxon>
        <taxon>Sminthuridae</taxon>
        <taxon>Allacma</taxon>
    </lineage>
</organism>
<feature type="transmembrane region" description="Helical" evidence="1">
    <location>
        <begin position="72"/>
        <end position="95"/>
    </location>
</feature>
<keyword evidence="3" id="KW-1185">Reference proteome</keyword>
<dbReference type="PANTHER" id="PTHR36694:SF11">
    <property type="entry name" value="LP21121P-RELATED"/>
    <property type="match status" value="1"/>
</dbReference>
<accession>A0A8J2KB55</accession>
<name>A0A8J2KB55_9HEXA</name>
<proteinExistence type="predicted"/>
<dbReference type="Proteomes" id="UP000708208">
    <property type="component" value="Unassembled WGS sequence"/>
</dbReference>
<keyword evidence="1" id="KW-0812">Transmembrane</keyword>
<reference evidence="2" key="1">
    <citation type="submission" date="2021-06" db="EMBL/GenBank/DDBJ databases">
        <authorList>
            <person name="Hodson N. C."/>
            <person name="Mongue J. A."/>
            <person name="Jaron S. K."/>
        </authorList>
    </citation>
    <scope>NUCLEOTIDE SEQUENCE</scope>
</reference>
<protein>
    <recommendedName>
        <fullName evidence="4">Transmembrane protein</fullName>
    </recommendedName>
</protein>
<evidence type="ECO:0000313" key="3">
    <source>
        <dbReference type="Proteomes" id="UP000708208"/>
    </source>
</evidence>
<feature type="transmembrane region" description="Helical" evidence="1">
    <location>
        <begin position="135"/>
        <end position="158"/>
    </location>
</feature>
<keyword evidence="1" id="KW-1133">Transmembrane helix</keyword>
<gene>
    <name evidence="2" type="ORF">AFUS01_LOCUS20571</name>
</gene>
<dbReference type="EMBL" id="CAJVCH010223520">
    <property type="protein sequence ID" value="CAG7732031.1"/>
    <property type="molecule type" value="Genomic_DNA"/>
</dbReference>
<feature type="transmembrane region" description="Helical" evidence="1">
    <location>
        <begin position="107"/>
        <end position="129"/>
    </location>
</feature>
<dbReference type="OrthoDB" id="10445788at2759"/>
<dbReference type="AlphaFoldDB" id="A0A8J2KB55"/>